<dbReference type="KEGG" id="dni:HX89_09775"/>
<keyword evidence="2" id="KW-1185">Reference proteome</keyword>
<protein>
    <submittedName>
        <fullName evidence="1">Uncharacterized protein</fullName>
    </submittedName>
</protein>
<dbReference type="HOGENOM" id="CLU_1701392_0_0_11"/>
<dbReference type="EMBL" id="CP008889">
    <property type="protein sequence ID" value="AIF41187.1"/>
    <property type="molecule type" value="Genomic_DNA"/>
</dbReference>
<evidence type="ECO:0000313" key="2">
    <source>
        <dbReference type="Proteomes" id="UP000027986"/>
    </source>
</evidence>
<evidence type="ECO:0000313" key="1">
    <source>
        <dbReference type="EMBL" id="AIF41187.1"/>
    </source>
</evidence>
<accession>A0A075JIN3</accession>
<dbReference type="eggNOG" id="ENOG502ZDUY">
    <property type="taxonomic scope" value="Bacteria"/>
</dbReference>
<gene>
    <name evidence="1" type="ORF">HX89_09775</name>
</gene>
<name>A0A075JIN3_9MICO</name>
<organism evidence="1 2">
    <name type="scientific">Dermacoccus nishinomiyaensis</name>
    <dbReference type="NCBI Taxonomy" id="1274"/>
    <lineage>
        <taxon>Bacteria</taxon>
        <taxon>Bacillati</taxon>
        <taxon>Actinomycetota</taxon>
        <taxon>Actinomycetes</taxon>
        <taxon>Micrococcales</taxon>
        <taxon>Dermacoccaceae</taxon>
        <taxon>Dermacoccus</taxon>
    </lineage>
</organism>
<sequence>MGEVSVRCPLDIDPIGPSRADLHQLGVVGKGSWLRFGRVVDLDEFEYASDVRVDVNGKVGVVERPVRDDRIARTLIDTYLLGDARVSAAAGRAIEERARALRPLRHARSRGWWWRSGFVRTAKPRGPFRASASISRSPSTFAHLSIGSFVLTVR</sequence>
<dbReference type="Proteomes" id="UP000027986">
    <property type="component" value="Chromosome"/>
</dbReference>
<proteinExistence type="predicted"/>
<dbReference type="AlphaFoldDB" id="A0A075JIN3"/>
<reference evidence="1 2" key="1">
    <citation type="submission" date="2014-07" db="EMBL/GenBank/DDBJ databases">
        <title>Genome Sequencing of Dermacoccus nishinomiyaensis.</title>
        <authorList>
            <person name="Hong K.W."/>
            <person name="Chan K.G."/>
        </authorList>
    </citation>
    <scope>NUCLEOTIDE SEQUENCE [LARGE SCALE GENOMIC DNA]</scope>
    <source>
        <strain evidence="1 2">M25</strain>
    </source>
</reference>